<evidence type="ECO:0000259" key="13">
    <source>
        <dbReference type="Pfam" id="PF07774"/>
    </source>
</evidence>
<keyword evidence="10" id="KW-0325">Glycoprotein</keyword>
<organism evidence="15">
    <name type="scientific">Mesocestoides corti</name>
    <name type="common">Flatworm</name>
    <dbReference type="NCBI Taxonomy" id="53468"/>
    <lineage>
        <taxon>Eukaryota</taxon>
        <taxon>Metazoa</taxon>
        <taxon>Spiralia</taxon>
        <taxon>Lophotrochozoa</taxon>
        <taxon>Platyhelminthes</taxon>
        <taxon>Cestoda</taxon>
        <taxon>Eucestoda</taxon>
        <taxon>Cyclophyllidea</taxon>
        <taxon>Mesocestoididae</taxon>
        <taxon>Mesocestoides</taxon>
    </lineage>
</organism>
<proteinExistence type="inferred from homology"/>
<evidence type="ECO:0000256" key="10">
    <source>
        <dbReference type="ARBA" id="ARBA00023180"/>
    </source>
</evidence>
<feature type="transmembrane region" description="Helical" evidence="11">
    <location>
        <begin position="979"/>
        <end position="999"/>
    </location>
</feature>
<evidence type="ECO:0000256" key="6">
    <source>
        <dbReference type="ARBA" id="ARBA00022729"/>
    </source>
</evidence>
<dbReference type="InterPro" id="IPR015943">
    <property type="entry name" value="WD40/YVTN_repeat-like_dom_sf"/>
</dbReference>
<evidence type="ECO:0000256" key="1">
    <source>
        <dbReference type="ARBA" id="ARBA00004115"/>
    </source>
</evidence>
<dbReference type="InterPro" id="IPR058545">
    <property type="entry name" value="Beta-prop_EMC1_1st"/>
</dbReference>
<sequence length="1009" mass="111833">MFNRVVIFLIFLYGALGLYEDQIGKFDWQQSYVGNTKYYEINYPGSSGRLLFLASDSHVLGAVDQNNGSLAWRQPLEENGHFLALRLCGKSLYTLSARNILLLRIWDPLTGHILAELPIRSNSRHGNLICDAEQGNLFVVLTDKVMAVKADSFAFSMEKPFLTGSRSYSQLVASSEHNGLLSVVLSGTDSKSSLGWINVSPGSLEESETELKISTAAVPADVRVTKCIFSYSVLICTGERSKTPVLLSTRLVNSPAWNTVELSSEPEHLTELTEGQIFVKFSNGFGAVFAMEKGSDGLRLMYNIGNVTELVVHKNQVLVLNQDPSKYLKNIHLTSLELQSGLAALCNFPEYLTINRHHGEIKEIAMLPGEGGLLVFTEDHAVQLIGKDGTQVWLREEALAHITAVEFVDLPVSAQQATMQEEFGQIDAGILELFVNRLRSQITQLSVAFNSWWSAEVAPKEDVDDLGHFGDYRPLTRDSYNLHKMIVVVSSVGKIFGIESSRGHIVWEYFVPGTTLFDPSVTHFFLQRTTGYFPLLPIACVLLKSEETGLPILIYFDPISGVTLNPHTLKPVTSKQEISGEILVRLDRPITQIVLVPGSISEKTSHIRPLCVIMDDLSVRMLPEAISTEKDLLPDASGLFVYAVQAEPASLTGYRVVSTAPSTYTAQLAWHMHLSSEDTPQRIIFSASHPSNEHVYSIGRVLGDRNVLYKYVNPNLLAVMTSGVSQLEKIQVVSLYLVDVVVGQVIHSIVHRRASEPASLVVSENWVLYSVYNQRSLRSEFTILELFEPRQTTGALVPSPWQIFIQSLMPSRSGHLSRTKAQFSSQERATHSAFGDGSISGALIPDILQRAYILASPVRSGAVSVSLTERGITAKSLLFGLETGNLLELPKSLLDPRRTLEVTPELQEEGLEPYSPELPLSTFAVISYNKTLERIRRIHTSTSGLESTSLVFAHGLDLFFTRIAPSKTYDLLRDDFDHWFIAMIVVGMSVGSVVAYRLAARRELSKAWQ</sequence>
<evidence type="ECO:0000256" key="12">
    <source>
        <dbReference type="SAM" id="SignalP"/>
    </source>
</evidence>
<dbReference type="AlphaFoldDB" id="A0A5K3FE13"/>
<dbReference type="SUPFAM" id="SSF50998">
    <property type="entry name" value="Quinoprotein alcohol dehydrogenase-like"/>
    <property type="match status" value="1"/>
</dbReference>
<dbReference type="Pfam" id="PF07774">
    <property type="entry name" value="EMC1_C"/>
    <property type="match status" value="1"/>
</dbReference>
<evidence type="ECO:0000256" key="9">
    <source>
        <dbReference type="ARBA" id="ARBA00023136"/>
    </source>
</evidence>
<dbReference type="GO" id="GO:0072546">
    <property type="term" value="C:EMC complex"/>
    <property type="evidence" value="ECO:0007669"/>
    <property type="project" value="InterPro"/>
</dbReference>
<keyword evidence="8 11" id="KW-1133">Transmembrane helix</keyword>
<evidence type="ECO:0000256" key="7">
    <source>
        <dbReference type="ARBA" id="ARBA00022824"/>
    </source>
</evidence>
<dbReference type="PANTHER" id="PTHR21573:SF0">
    <property type="entry name" value="ER MEMBRANE PROTEIN COMPLEX SUBUNIT 1"/>
    <property type="match status" value="1"/>
</dbReference>
<evidence type="ECO:0000256" key="3">
    <source>
        <dbReference type="ARBA" id="ARBA00011276"/>
    </source>
</evidence>
<feature type="signal peptide" evidence="12">
    <location>
        <begin position="1"/>
        <end position="17"/>
    </location>
</feature>
<comment type="similarity">
    <text evidence="2">Belongs to the EMC1 family.</text>
</comment>
<dbReference type="InterPro" id="IPR026895">
    <property type="entry name" value="EMC1"/>
</dbReference>
<evidence type="ECO:0000256" key="4">
    <source>
        <dbReference type="ARBA" id="ARBA00020824"/>
    </source>
</evidence>
<protein>
    <recommendedName>
        <fullName evidence="4">ER membrane protein complex subunit 1</fullName>
    </recommendedName>
</protein>
<name>A0A5K3FE13_MESCO</name>
<dbReference type="Gene3D" id="2.130.10.10">
    <property type="entry name" value="YVTN repeat-like/Quinoprotein amine dehydrogenase"/>
    <property type="match status" value="1"/>
</dbReference>
<keyword evidence="6 12" id="KW-0732">Signal</keyword>
<accession>A0A5K3FE13</accession>
<evidence type="ECO:0000256" key="8">
    <source>
        <dbReference type="ARBA" id="ARBA00022989"/>
    </source>
</evidence>
<dbReference type="PANTHER" id="PTHR21573">
    <property type="entry name" value="ER MEMBRANE PROTEIN COMPLEX SUBUNIT 1"/>
    <property type="match status" value="1"/>
</dbReference>
<evidence type="ECO:0000256" key="2">
    <source>
        <dbReference type="ARBA" id="ARBA00007904"/>
    </source>
</evidence>
<evidence type="ECO:0000256" key="11">
    <source>
        <dbReference type="SAM" id="Phobius"/>
    </source>
</evidence>
<dbReference type="Pfam" id="PF25293">
    <property type="entry name" value="Beta-prop_EMC1_N"/>
    <property type="match status" value="1"/>
</dbReference>
<evidence type="ECO:0000259" key="14">
    <source>
        <dbReference type="Pfam" id="PF25293"/>
    </source>
</evidence>
<feature type="domain" description="EMC1 first beta-propeller" evidence="14">
    <location>
        <begin position="18"/>
        <end position="397"/>
    </location>
</feature>
<dbReference type="WBParaSite" id="MCU_007092-RA">
    <property type="protein sequence ID" value="MCU_007092-RA"/>
    <property type="gene ID" value="MCU_007092"/>
</dbReference>
<reference evidence="15" key="1">
    <citation type="submission" date="2019-11" db="UniProtKB">
        <authorList>
            <consortium name="WormBaseParasite"/>
        </authorList>
    </citation>
    <scope>IDENTIFICATION</scope>
</reference>
<dbReference type="InterPro" id="IPR011678">
    <property type="entry name" value="EMC1_C"/>
</dbReference>
<comment type="subcellular location">
    <subcellularLocation>
        <location evidence="1">Endoplasmic reticulum membrane</location>
        <topology evidence="1">Single-pass type I membrane protein</topology>
    </subcellularLocation>
</comment>
<keyword evidence="9 11" id="KW-0472">Membrane</keyword>
<feature type="chain" id="PRO_5024395880" description="ER membrane protein complex subunit 1" evidence="12">
    <location>
        <begin position="18"/>
        <end position="1009"/>
    </location>
</feature>
<dbReference type="GO" id="GO:0034975">
    <property type="term" value="P:protein folding in endoplasmic reticulum"/>
    <property type="evidence" value="ECO:0007669"/>
    <property type="project" value="TreeGrafter"/>
</dbReference>
<evidence type="ECO:0000313" key="15">
    <source>
        <dbReference type="WBParaSite" id="MCU_007092-RA"/>
    </source>
</evidence>
<feature type="domain" description="ER membrane protein complex subunit 1 C-terminal" evidence="13">
    <location>
        <begin position="763"/>
        <end position="1008"/>
    </location>
</feature>
<evidence type="ECO:0000256" key="5">
    <source>
        <dbReference type="ARBA" id="ARBA00022692"/>
    </source>
</evidence>
<keyword evidence="7" id="KW-0256">Endoplasmic reticulum</keyword>
<keyword evidence="5 11" id="KW-0812">Transmembrane</keyword>
<dbReference type="InterPro" id="IPR011047">
    <property type="entry name" value="Quinoprotein_ADH-like_sf"/>
</dbReference>
<comment type="subunit">
    <text evidence="3">Component of the ER membrane protein complex (EMC).</text>
</comment>